<dbReference type="SUPFAM" id="SSF46767">
    <property type="entry name" value="Methylated DNA-protein cysteine methyltransferase, C-terminal domain"/>
    <property type="match status" value="1"/>
</dbReference>
<dbReference type="FunFam" id="1.10.10.10:FF:000214">
    <property type="entry name" value="Methylated-DNA--protein-cysteine methyltransferase"/>
    <property type="match status" value="1"/>
</dbReference>
<dbReference type="HAMAP" id="MF_00772">
    <property type="entry name" value="OGT"/>
    <property type="match status" value="1"/>
</dbReference>
<dbReference type="EMBL" id="LPZR01000178">
    <property type="protein sequence ID" value="KYO51269.1"/>
    <property type="molecule type" value="Genomic_DNA"/>
</dbReference>
<accession>A0A162KHC0</accession>
<dbReference type="GO" id="GO:0032259">
    <property type="term" value="P:methylation"/>
    <property type="evidence" value="ECO:0007669"/>
    <property type="project" value="UniProtKB-KW"/>
</dbReference>
<comment type="caution">
    <text evidence="12">The sequence shown here is derived from an EMBL/GenBank/DDBJ whole genome shotgun (WGS) entry which is preliminary data.</text>
</comment>
<name>A0A162KHC0_9PROT</name>
<comment type="function">
    <text evidence="9">Involved in the cellular defense against the biological effects of O6-methylguanine (O6-MeG) and O4-methylthymine (O4-MeT) in DNA. Repairs the methylated nucleobase in DNA by stoichiometrically transferring the methyl group to a cysteine residue in the enzyme. This is a suicide reaction: the enzyme is irreversibly inactivated.</text>
</comment>
<dbReference type="Gene3D" id="3.30.160.70">
    <property type="entry name" value="Methylated DNA-protein cysteine methyltransferase domain"/>
    <property type="match status" value="1"/>
</dbReference>
<dbReference type="SUPFAM" id="SSF53155">
    <property type="entry name" value="Methylated DNA-protein cysteine methyltransferase domain"/>
    <property type="match status" value="1"/>
</dbReference>
<dbReference type="NCBIfam" id="TIGR00589">
    <property type="entry name" value="ogt"/>
    <property type="match status" value="1"/>
</dbReference>
<dbReference type="PROSITE" id="PS00374">
    <property type="entry name" value="MGMT"/>
    <property type="match status" value="1"/>
</dbReference>
<evidence type="ECO:0000256" key="8">
    <source>
        <dbReference type="ARBA" id="ARBA00049348"/>
    </source>
</evidence>
<evidence type="ECO:0000313" key="13">
    <source>
        <dbReference type="Proteomes" id="UP000075787"/>
    </source>
</evidence>
<evidence type="ECO:0000256" key="6">
    <source>
        <dbReference type="ARBA" id="ARBA00022763"/>
    </source>
</evidence>
<keyword evidence="5 9" id="KW-0808">Transferase</keyword>
<evidence type="ECO:0000256" key="3">
    <source>
        <dbReference type="ARBA" id="ARBA00022490"/>
    </source>
</evidence>
<evidence type="ECO:0000259" key="10">
    <source>
        <dbReference type="Pfam" id="PF01035"/>
    </source>
</evidence>
<dbReference type="InterPro" id="IPR023546">
    <property type="entry name" value="MGMT"/>
</dbReference>
<evidence type="ECO:0000256" key="4">
    <source>
        <dbReference type="ARBA" id="ARBA00022603"/>
    </source>
</evidence>
<comment type="miscellaneous">
    <text evidence="9">This enzyme catalyzes only one turnover and therefore is not strictly catalytic. According to one definition, an enzyme is a biocatalyst that acts repeatedly and over many reaction cycles.</text>
</comment>
<dbReference type="GO" id="GO:0006307">
    <property type="term" value="P:DNA alkylation repair"/>
    <property type="evidence" value="ECO:0007669"/>
    <property type="project" value="UniProtKB-UniRule"/>
</dbReference>
<comment type="subcellular location">
    <subcellularLocation>
        <location evidence="9">Cytoplasm</location>
    </subcellularLocation>
</comment>
<feature type="active site" description="Nucleophile; methyl group acceptor" evidence="9">
    <location>
        <position position="123"/>
    </location>
</feature>
<evidence type="ECO:0000313" key="12">
    <source>
        <dbReference type="EMBL" id="KYO51269.1"/>
    </source>
</evidence>
<evidence type="ECO:0000256" key="9">
    <source>
        <dbReference type="HAMAP-Rule" id="MF_00772"/>
    </source>
</evidence>
<sequence>MADTPLGPIRLAADGEALLALDWIDPTDAASAAEAAQAGPDAARILDETEAQLRQYFAGTRDRFDLPLNPAGTEFRRAVWTAMLDIPYGETETYGDMARRVGSVARAVGGACGANPIPIVIPCHRVVGGGHSIGGFSARGGVDTKRFLLHLERARTPERQPRLL</sequence>
<feature type="domain" description="Methylated-DNA-[protein]-cysteine S-methyltransferase DNA binding" evidence="10">
    <location>
        <begin position="74"/>
        <end position="153"/>
    </location>
</feature>
<comment type="catalytic activity">
    <reaction evidence="1 9">
        <text>a 4-O-methyl-thymidine in DNA + L-cysteinyl-[protein] = a thymidine in DNA + S-methyl-L-cysteinyl-[protein]</text>
        <dbReference type="Rhea" id="RHEA:53428"/>
        <dbReference type="Rhea" id="RHEA-COMP:10131"/>
        <dbReference type="Rhea" id="RHEA-COMP:10132"/>
        <dbReference type="Rhea" id="RHEA-COMP:13555"/>
        <dbReference type="Rhea" id="RHEA-COMP:13556"/>
        <dbReference type="ChEBI" id="CHEBI:29950"/>
        <dbReference type="ChEBI" id="CHEBI:82612"/>
        <dbReference type="ChEBI" id="CHEBI:137386"/>
        <dbReference type="ChEBI" id="CHEBI:137387"/>
        <dbReference type="EC" id="2.1.1.63"/>
    </reaction>
</comment>
<proteinExistence type="inferred from homology"/>
<dbReference type="GO" id="GO:0005737">
    <property type="term" value="C:cytoplasm"/>
    <property type="evidence" value="ECO:0007669"/>
    <property type="project" value="UniProtKB-SubCell"/>
</dbReference>
<evidence type="ECO:0000256" key="7">
    <source>
        <dbReference type="ARBA" id="ARBA00023204"/>
    </source>
</evidence>
<dbReference type="Gene3D" id="1.10.10.10">
    <property type="entry name" value="Winged helix-like DNA-binding domain superfamily/Winged helix DNA-binding domain"/>
    <property type="match status" value="1"/>
</dbReference>
<dbReference type="CDD" id="cd06445">
    <property type="entry name" value="ATase"/>
    <property type="match status" value="1"/>
</dbReference>
<dbReference type="AlphaFoldDB" id="A0A162KHC0"/>
<keyword evidence="3 9" id="KW-0963">Cytoplasm</keyword>
<dbReference type="GO" id="GO:0003908">
    <property type="term" value="F:methylated-DNA-[protein]-cysteine S-methyltransferase activity"/>
    <property type="evidence" value="ECO:0007669"/>
    <property type="project" value="UniProtKB-UniRule"/>
</dbReference>
<evidence type="ECO:0000259" key="11">
    <source>
        <dbReference type="Pfam" id="PF02870"/>
    </source>
</evidence>
<dbReference type="PANTHER" id="PTHR10815">
    <property type="entry name" value="METHYLATED-DNA--PROTEIN-CYSTEINE METHYLTRANSFERASE"/>
    <property type="match status" value="1"/>
</dbReference>
<reference evidence="12 13" key="1">
    <citation type="submission" date="2015-12" db="EMBL/GenBank/DDBJ databases">
        <title>Genome sequence of Tistrella mobilis MCCC 1A02139.</title>
        <authorList>
            <person name="Lu L."/>
            <person name="Lai Q."/>
            <person name="Shao Z."/>
            <person name="Qian P."/>
        </authorList>
    </citation>
    <scope>NUCLEOTIDE SEQUENCE [LARGE SCALE GENOMIC DNA]</scope>
    <source>
        <strain evidence="12 13">MCCC 1A02139</strain>
    </source>
</reference>
<dbReference type="PANTHER" id="PTHR10815:SF13">
    <property type="entry name" value="METHYLATED-DNA--PROTEIN-CYSTEINE METHYLTRANSFERASE"/>
    <property type="match status" value="1"/>
</dbReference>
<dbReference type="InterPro" id="IPR001497">
    <property type="entry name" value="MethylDNA_cys_MeTrfase_AS"/>
</dbReference>
<dbReference type="InterPro" id="IPR036217">
    <property type="entry name" value="MethylDNA_cys_MeTrfase_DNAb"/>
</dbReference>
<keyword evidence="4 9" id="KW-0489">Methyltransferase</keyword>
<dbReference type="Proteomes" id="UP000075787">
    <property type="component" value="Unassembled WGS sequence"/>
</dbReference>
<dbReference type="InterPro" id="IPR008332">
    <property type="entry name" value="MethylG_MeTrfase_N"/>
</dbReference>
<dbReference type="InterPro" id="IPR036631">
    <property type="entry name" value="MGMT_N_sf"/>
</dbReference>
<evidence type="ECO:0000256" key="1">
    <source>
        <dbReference type="ARBA" id="ARBA00001286"/>
    </source>
</evidence>
<comment type="catalytic activity">
    <reaction evidence="8 9">
        <text>a 6-O-methyl-2'-deoxyguanosine in DNA + L-cysteinyl-[protein] = S-methyl-L-cysteinyl-[protein] + a 2'-deoxyguanosine in DNA</text>
        <dbReference type="Rhea" id="RHEA:24000"/>
        <dbReference type="Rhea" id="RHEA-COMP:10131"/>
        <dbReference type="Rhea" id="RHEA-COMP:10132"/>
        <dbReference type="Rhea" id="RHEA-COMP:11367"/>
        <dbReference type="Rhea" id="RHEA-COMP:11368"/>
        <dbReference type="ChEBI" id="CHEBI:29950"/>
        <dbReference type="ChEBI" id="CHEBI:82612"/>
        <dbReference type="ChEBI" id="CHEBI:85445"/>
        <dbReference type="ChEBI" id="CHEBI:85448"/>
        <dbReference type="EC" id="2.1.1.63"/>
    </reaction>
</comment>
<evidence type="ECO:0000256" key="5">
    <source>
        <dbReference type="ARBA" id="ARBA00022679"/>
    </source>
</evidence>
<feature type="domain" description="Methylguanine DNA methyltransferase ribonuclease-like" evidence="11">
    <location>
        <begin position="2"/>
        <end position="69"/>
    </location>
</feature>
<dbReference type="Pfam" id="PF02870">
    <property type="entry name" value="Methyltransf_1N"/>
    <property type="match status" value="1"/>
</dbReference>
<comment type="similarity">
    <text evidence="2 9">Belongs to the MGMT family.</text>
</comment>
<dbReference type="InterPro" id="IPR036388">
    <property type="entry name" value="WH-like_DNA-bd_sf"/>
</dbReference>
<gene>
    <name evidence="12" type="ORF">AUP44_09725</name>
</gene>
<dbReference type="Pfam" id="PF01035">
    <property type="entry name" value="DNA_binding_1"/>
    <property type="match status" value="1"/>
</dbReference>
<dbReference type="EC" id="2.1.1.63" evidence="9"/>
<organism evidence="12 13">
    <name type="scientific">Tistrella mobilis</name>
    <dbReference type="NCBI Taxonomy" id="171437"/>
    <lineage>
        <taxon>Bacteria</taxon>
        <taxon>Pseudomonadati</taxon>
        <taxon>Pseudomonadota</taxon>
        <taxon>Alphaproteobacteria</taxon>
        <taxon>Geminicoccales</taxon>
        <taxon>Geminicoccaceae</taxon>
        <taxon>Tistrella</taxon>
    </lineage>
</organism>
<protein>
    <recommendedName>
        <fullName evidence="9">Methylated-DNA--protein-cysteine methyltransferase</fullName>
        <ecNumber evidence="9">2.1.1.63</ecNumber>
    </recommendedName>
    <alternativeName>
        <fullName evidence="9">6-O-methylguanine-DNA methyltransferase</fullName>
        <shortName evidence="9">MGMT</shortName>
    </alternativeName>
    <alternativeName>
        <fullName evidence="9">O-6-methylguanine-DNA-alkyltransferase</fullName>
    </alternativeName>
</protein>
<evidence type="ECO:0000256" key="2">
    <source>
        <dbReference type="ARBA" id="ARBA00008711"/>
    </source>
</evidence>
<keyword evidence="7 9" id="KW-0234">DNA repair</keyword>
<keyword evidence="6 9" id="KW-0227">DNA damage</keyword>
<dbReference type="InterPro" id="IPR014048">
    <property type="entry name" value="MethylDNA_cys_MeTrfase_DNA-bd"/>
</dbReference>